<name>A0A1G6MI45_9GAMM</name>
<gene>
    <name evidence="1" type="ORF">SAMN05421749_1074</name>
</gene>
<dbReference type="AlphaFoldDB" id="A0A1G6MI45"/>
<evidence type="ECO:0000313" key="1">
    <source>
        <dbReference type="EMBL" id="SDC54625.1"/>
    </source>
</evidence>
<protein>
    <submittedName>
        <fullName evidence="1">Uncharacterized protein</fullName>
    </submittedName>
</protein>
<dbReference type="OrthoDB" id="2426596at2"/>
<accession>A0A1G6MI45</accession>
<keyword evidence="2" id="KW-1185">Reference proteome</keyword>
<dbReference type="Proteomes" id="UP000242317">
    <property type="component" value="Unassembled WGS sequence"/>
</dbReference>
<dbReference type="EMBL" id="FMYK01000007">
    <property type="protein sequence ID" value="SDC54625.1"/>
    <property type="molecule type" value="Genomic_DNA"/>
</dbReference>
<evidence type="ECO:0000313" key="2">
    <source>
        <dbReference type="Proteomes" id="UP000242317"/>
    </source>
</evidence>
<organism evidence="1 2">
    <name type="scientific">Acinetobacter marinus</name>
    <dbReference type="NCBI Taxonomy" id="281375"/>
    <lineage>
        <taxon>Bacteria</taxon>
        <taxon>Pseudomonadati</taxon>
        <taxon>Pseudomonadota</taxon>
        <taxon>Gammaproteobacteria</taxon>
        <taxon>Moraxellales</taxon>
        <taxon>Moraxellaceae</taxon>
        <taxon>Acinetobacter</taxon>
    </lineage>
</organism>
<dbReference type="RefSeq" id="WP_092620443.1">
    <property type="nucleotide sequence ID" value="NZ_FMYK01000007.1"/>
</dbReference>
<sequence length="252" mass="29816">MNKNYRIEEIQTKPPTWYKTYWTYYQNIRHEVLPIDKTQHTNSTDLGSFWEIMPLLMPNHFESYAIVLHQHSDADTDRALPKTQRYSRQEIYAKLNIPYLSEDIYDLDSYALADSKLWKSELREELFTSLLQLNGDCHPKQYDFIVNIISTLELNTEVFYHYDLLKVLDNSIYQENDKMFFGELLQYSNLVKATNIACQPTAIFAKDSNWAMITDYDLPYTFIGGKLSLIKKLINTQYDIYGISPRFKIITH</sequence>
<proteinExistence type="predicted"/>
<reference evidence="2" key="1">
    <citation type="submission" date="2016-09" db="EMBL/GenBank/DDBJ databases">
        <authorList>
            <person name="Varghese N."/>
            <person name="Submissions S."/>
        </authorList>
    </citation>
    <scope>NUCLEOTIDE SEQUENCE [LARGE SCALE GENOMIC DNA]</scope>
    <source>
        <strain evidence="2">ANC 3699</strain>
    </source>
</reference>